<name>A0AAJ0CYH6_9HYPO</name>
<dbReference type="InterPro" id="IPR029058">
    <property type="entry name" value="AB_hydrolase_fold"/>
</dbReference>
<dbReference type="SUPFAM" id="SSF53474">
    <property type="entry name" value="alpha/beta-Hydrolases"/>
    <property type="match status" value="1"/>
</dbReference>
<evidence type="ECO:0000313" key="5">
    <source>
        <dbReference type="EMBL" id="KAK2611959.1"/>
    </source>
</evidence>
<dbReference type="PROSITE" id="PS50837">
    <property type="entry name" value="NACHT"/>
    <property type="match status" value="1"/>
</dbReference>
<keyword evidence="3" id="KW-1133">Transmembrane helix</keyword>
<feature type="domain" description="NACHT" evidence="4">
    <location>
        <begin position="459"/>
        <end position="616"/>
    </location>
</feature>
<organism evidence="5 6">
    <name type="scientific">Conoideocrella luteorostrata</name>
    <dbReference type="NCBI Taxonomy" id="1105319"/>
    <lineage>
        <taxon>Eukaryota</taxon>
        <taxon>Fungi</taxon>
        <taxon>Dikarya</taxon>
        <taxon>Ascomycota</taxon>
        <taxon>Pezizomycotina</taxon>
        <taxon>Sordariomycetes</taxon>
        <taxon>Hypocreomycetidae</taxon>
        <taxon>Hypocreales</taxon>
        <taxon>Clavicipitaceae</taxon>
        <taxon>Conoideocrella</taxon>
    </lineage>
</organism>
<gene>
    <name evidence="5" type="ORF">QQS21_002065</name>
</gene>
<proteinExistence type="predicted"/>
<dbReference type="InterPro" id="IPR027417">
    <property type="entry name" value="P-loop_NTPase"/>
</dbReference>
<dbReference type="EMBL" id="JASWJB010000023">
    <property type="protein sequence ID" value="KAK2611959.1"/>
    <property type="molecule type" value="Genomic_DNA"/>
</dbReference>
<comment type="caution">
    <text evidence="5">The sequence shown here is derived from an EMBL/GenBank/DDBJ whole genome shotgun (WGS) entry which is preliminary data.</text>
</comment>
<dbReference type="Proteomes" id="UP001251528">
    <property type="component" value="Unassembled WGS sequence"/>
</dbReference>
<feature type="transmembrane region" description="Helical" evidence="3">
    <location>
        <begin position="20"/>
        <end position="37"/>
    </location>
</feature>
<keyword evidence="3" id="KW-0472">Membrane</keyword>
<evidence type="ECO:0000256" key="2">
    <source>
        <dbReference type="SAM" id="MobiDB-lite"/>
    </source>
</evidence>
<keyword evidence="6" id="KW-1185">Reference proteome</keyword>
<dbReference type="Pfam" id="PF24883">
    <property type="entry name" value="NPHP3_N"/>
    <property type="match status" value="1"/>
</dbReference>
<dbReference type="AlphaFoldDB" id="A0AAJ0CYH6"/>
<dbReference type="InterPro" id="IPR000073">
    <property type="entry name" value="AB_hydrolase_1"/>
</dbReference>
<accession>A0AAJ0CYH6</accession>
<keyword evidence="3" id="KW-0812">Transmembrane</keyword>
<dbReference type="PANTHER" id="PTHR10039:SF14">
    <property type="entry name" value="NACHT DOMAIN-CONTAINING PROTEIN"/>
    <property type="match status" value="1"/>
</dbReference>
<dbReference type="Gene3D" id="3.40.50.300">
    <property type="entry name" value="P-loop containing nucleotide triphosphate hydrolases"/>
    <property type="match status" value="1"/>
</dbReference>
<dbReference type="Pfam" id="PF12697">
    <property type="entry name" value="Abhydrolase_6"/>
    <property type="match status" value="1"/>
</dbReference>
<evidence type="ECO:0000313" key="6">
    <source>
        <dbReference type="Proteomes" id="UP001251528"/>
    </source>
</evidence>
<dbReference type="InterPro" id="IPR056884">
    <property type="entry name" value="NPHP3-like_N"/>
</dbReference>
<evidence type="ECO:0000259" key="4">
    <source>
        <dbReference type="PROSITE" id="PS50837"/>
    </source>
</evidence>
<evidence type="ECO:0000256" key="1">
    <source>
        <dbReference type="ARBA" id="ARBA00022737"/>
    </source>
</evidence>
<evidence type="ECO:0000256" key="3">
    <source>
        <dbReference type="SAM" id="Phobius"/>
    </source>
</evidence>
<feature type="compositionally biased region" description="Basic and acidic residues" evidence="2">
    <location>
        <begin position="50"/>
        <end position="61"/>
    </location>
</feature>
<reference evidence="5" key="1">
    <citation type="submission" date="2023-06" db="EMBL/GenBank/DDBJ databases">
        <title>Conoideocrella luteorostrata (Hypocreales: Clavicipitaceae), a potential biocontrol fungus for elongate hemlock scale in United States Christmas tree production areas.</title>
        <authorList>
            <person name="Barrett H."/>
            <person name="Lovett B."/>
            <person name="Macias A.M."/>
            <person name="Stajich J.E."/>
            <person name="Kasson M.T."/>
        </authorList>
    </citation>
    <scope>NUCLEOTIDE SEQUENCE</scope>
    <source>
        <strain evidence="5">ARSEF 14590</strain>
    </source>
</reference>
<dbReference type="InterPro" id="IPR007111">
    <property type="entry name" value="NACHT_NTPase"/>
</dbReference>
<dbReference type="Gene3D" id="3.40.50.1820">
    <property type="entry name" value="alpha/beta hydrolase"/>
    <property type="match status" value="1"/>
</dbReference>
<dbReference type="SUPFAM" id="SSF52540">
    <property type="entry name" value="P-loop containing nucleoside triphosphate hydrolases"/>
    <property type="match status" value="1"/>
</dbReference>
<keyword evidence="1" id="KW-0677">Repeat</keyword>
<dbReference type="PANTHER" id="PTHR10039">
    <property type="entry name" value="AMELOGENIN"/>
    <property type="match status" value="1"/>
</dbReference>
<protein>
    <recommendedName>
        <fullName evidence="4">NACHT domain-containing protein</fullName>
    </recommendedName>
</protein>
<sequence length="794" mass="89283">MPFFALSILDEYTHSHGGVWAMFLTCCCVLLIAFMRIHAGSGRRAKVAGHLREPSQHKTQPDNEVSGVGEKEDGDSGGEVATSSECVSTDKCNAISTDRPSKAELGLQILHDCREPNVDIVAVHGLGANPDYAWVWLPKNNPIGNCGYPDKPFNWLRELLPAKLSCRVLAFNYDSTWLSTSSAPQQRISNISDNLLESLQVIREMVTGRPLIFIGHSFGGNVIEQAIVSATRQGSEYRPIAESTVGVIFLGTPHRGSPAAKWGALIASLALPGFVSEDRLLKALEQQSDSLADRLRDFSHWLFSESVSVVCAFEQLATDYSSRAGLLGKFLSSKELIVPESSACIDGHRQISLHTDHLKINKFYGFEDPSFKLIYPHIARMAENAIETLKRRRNPLPVPTDERSTSGDLRKCLQTMRVRNPEDILSDIQRQKGERVGNTCEWILKQEKFSSWSAGKESRLLRIIGSPGIGKTMISMFLVQELKKKVERSPGKAFAFFFCDDKDQDRKTPIAILRSFIWQLLLQRIELFQHVQPDFEKHKNDRVFQDLFNDYSALWRIFQNIIMDKRIGKVFILIDALDECEISTRHILLRSIKKLCQPLPIATTENLKFLITCRPDIDDIEDELRSVGLGLRIDSADINNDLSEYIDTKVDELSRTKNYTTRIKNKVRDTLKREAGGTFLWASLMVAELGRPGVRMLHVEARLQNLPHGLEDTYAAILDQVPIENREAAYFILCFMVAARRPLRKSEIQAAYATWKTGAIQCGEDLEVYGDILSMCSSILYVGSGDNATLNFCH</sequence>
<feature type="region of interest" description="Disordered" evidence="2">
    <location>
        <begin position="48"/>
        <end position="83"/>
    </location>
</feature>